<feature type="non-terminal residue" evidence="2">
    <location>
        <position position="1"/>
    </location>
</feature>
<organism evidence="2 4">
    <name type="scientific">Pristionchus fissidentatus</name>
    <dbReference type="NCBI Taxonomy" id="1538716"/>
    <lineage>
        <taxon>Eukaryota</taxon>
        <taxon>Metazoa</taxon>
        <taxon>Ecdysozoa</taxon>
        <taxon>Nematoda</taxon>
        <taxon>Chromadorea</taxon>
        <taxon>Rhabditida</taxon>
        <taxon>Rhabditina</taxon>
        <taxon>Diplogasteromorpha</taxon>
        <taxon>Diplogasteroidea</taxon>
        <taxon>Neodiplogasteridae</taxon>
        <taxon>Pristionchus</taxon>
    </lineage>
</organism>
<sequence length="112" mass="12346">RASTRARSNNTDETPLIAGCVLIKKRCSCRRPSSSEASSSADPPLKDAHFCALRSFPNEINSVIKFPRARAADEQWKAGGCVDCGEEVADRRATEPIRWPDSSPRSAVSRWK</sequence>
<proteinExistence type="predicted"/>
<evidence type="ECO:0000313" key="3">
    <source>
        <dbReference type="EMBL" id="GMT34789.1"/>
    </source>
</evidence>
<keyword evidence="4" id="KW-1185">Reference proteome</keyword>
<gene>
    <name evidence="2" type="ORF">PFISCL1PPCAC_17276</name>
    <name evidence="3" type="ORF">PFISCL1PPCAC_26086</name>
</gene>
<comment type="caution">
    <text evidence="2">The sequence shown here is derived from an EMBL/GenBank/DDBJ whole genome shotgun (WGS) entry which is preliminary data.</text>
</comment>
<evidence type="ECO:0000313" key="2">
    <source>
        <dbReference type="EMBL" id="GMT25979.1"/>
    </source>
</evidence>
<reference evidence="2" key="1">
    <citation type="submission" date="2023-10" db="EMBL/GenBank/DDBJ databases">
        <title>Genome assembly of Pristionchus species.</title>
        <authorList>
            <person name="Yoshida K."/>
            <person name="Sommer R.J."/>
        </authorList>
    </citation>
    <scope>NUCLEOTIDE SEQUENCE</scope>
    <source>
        <strain evidence="2">RS5133</strain>
    </source>
</reference>
<accession>A0AAV5W5E7</accession>
<protein>
    <submittedName>
        <fullName evidence="2">Uncharacterized protein</fullName>
    </submittedName>
</protein>
<dbReference type="EMBL" id="BTSY01000004">
    <property type="protein sequence ID" value="GMT25979.1"/>
    <property type="molecule type" value="Genomic_DNA"/>
</dbReference>
<evidence type="ECO:0000313" key="4">
    <source>
        <dbReference type="Proteomes" id="UP001432322"/>
    </source>
</evidence>
<dbReference type="EMBL" id="BTSY01000006">
    <property type="protein sequence ID" value="GMT34789.1"/>
    <property type="molecule type" value="Genomic_DNA"/>
</dbReference>
<dbReference type="AlphaFoldDB" id="A0AAV5W5E7"/>
<name>A0AAV5W5E7_9BILA</name>
<evidence type="ECO:0000256" key="1">
    <source>
        <dbReference type="SAM" id="MobiDB-lite"/>
    </source>
</evidence>
<feature type="region of interest" description="Disordered" evidence="1">
    <location>
        <begin position="93"/>
        <end position="112"/>
    </location>
</feature>
<dbReference type="Proteomes" id="UP001432322">
    <property type="component" value="Unassembled WGS sequence"/>
</dbReference>